<dbReference type="InterPro" id="IPR002885">
    <property type="entry name" value="PPR_rpt"/>
</dbReference>
<evidence type="ECO:0000313" key="3">
    <source>
        <dbReference type="Proteomes" id="UP001515500"/>
    </source>
</evidence>
<feature type="repeat" description="PPR" evidence="2">
    <location>
        <begin position="221"/>
        <end position="255"/>
    </location>
</feature>
<dbReference type="InterPro" id="IPR011990">
    <property type="entry name" value="TPR-like_helical_dom_sf"/>
</dbReference>
<dbReference type="InterPro" id="IPR046848">
    <property type="entry name" value="E_motif"/>
</dbReference>
<keyword evidence="1" id="KW-0677">Repeat</keyword>
<dbReference type="FunFam" id="1.25.40.10:FF:000184">
    <property type="entry name" value="Pentatricopeptide repeat-containing protein, chloroplastic"/>
    <property type="match status" value="1"/>
</dbReference>
<proteinExistence type="predicted"/>
<evidence type="ECO:0000313" key="4">
    <source>
        <dbReference type="RefSeq" id="XP_039124089.1"/>
    </source>
</evidence>
<dbReference type="AlphaFoldDB" id="A0AB40BAH2"/>
<evidence type="ECO:0000256" key="1">
    <source>
        <dbReference type="ARBA" id="ARBA00022737"/>
    </source>
</evidence>
<dbReference type="NCBIfam" id="TIGR00756">
    <property type="entry name" value="PPR"/>
    <property type="match status" value="4"/>
</dbReference>
<name>A0AB40BAH2_DIOCR</name>
<dbReference type="GO" id="GO:0009451">
    <property type="term" value="P:RNA modification"/>
    <property type="evidence" value="ECO:0007669"/>
    <property type="project" value="InterPro"/>
</dbReference>
<dbReference type="Proteomes" id="UP001515500">
    <property type="component" value="Chromosome 5"/>
</dbReference>
<feature type="repeat" description="PPR" evidence="2">
    <location>
        <begin position="322"/>
        <end position="356"/>
    </location>
</feature>
<dbReference type="SUPFAM" id="SSF48452">
    <property type="entry name" value="TPR-like"/>
    <property type="match status" value="1"/>
</dbReference>
<dbReference type="Gene3D" id="1.25.40.10">
    <property type="entry name" value="Tetratricopeptide repeat domain"/>
    <property type="match status" value="4"/>
</dbReference>
<dbReference type="FunFam" id="1.25.40.10:FF:000348">
    <property type="entry name" value="Pentatricopeptide repeat-containing protein chloroplastic"/>
    <property type="match status" value="1"/>
</dbReference>
<feature type="repeat" description="PPR" evidence="2">
    <location>
        <begin position="190"/>
        <end position="220"/>
    </location>
</feature>
<accession>A0AB40BAH2</accession>
<dbReference type="GeneID" id="120260628"/>
<gene>
    <name evidence="4" type="primary">LOC120260628</name>
</gene>
<dbReference type="Pfam" id="PF01535">
    <property type="entry name" value="PPR"/>
    <property type="match status" value="4"/>
</dbReference>
<dbReference type="RefSeq" id="XP_039124089.1">
    <property type="nucleotide sequence ID" value="XM_039268155.1"/>
</dbReference>
<keyword evidence="3" id="KW-1185">Reference proteome</keyword>
<dbReference type="PROSITE" id="PS51375">
    <property type="entry name" value="PPR"/>
    <property type="match status" value="4"/>
</dbReference>
<dbReference type="GO" id="GO:0003723">
    <property type="term" value="F:RNA binding"/>
    <property type="evidence" value="ECO:0007669"/>
    <property type="project" value="InterPro"/>
</dbReference>
<dbReference type="Pfam" id="PF20431">
    <property type="entry name" value="E_motif"/>
    <property type="match status" value="1"/>
</dbReference>
<feature type="repeat" description="PPR" evidence="2">
    <location>
        <begin position="92"/>
        <end position="126"/>
    </location>
</feature>
<protein>
    <submittedName>
        <fullName evidence="4">Pentatricopeptide repeat-containing protein At5g59200, chloroplastic isoform X1</fullName>
    </submittedName>
</protein>
<dbReference type="InterPro" id="IPR046960">
    <property type="entry name" value="PPR_At4g14850-like_plant"/>
</dbReference>
<organism evidence="3 4">
    <name type="scientific">Dioscorea cayennensis subsp. rotundata</name>
    <name type="common">White Guinea yam</name>
    <name type="synonym">Dioscorea rotundata</name>
    <dbReference type="NCBI Taxonomy" id="55577"/>
    <lineage>
        <taxon>Eukaryota</taxon>
        <taxon>Viridiplantae</taxon>
        <taxon>Streptophyta</taxon>
        <taxon>Embryophyta</taxon>
        <taxon>Tracheophyta</taxon>
        <taxon>Spermatophyta</taxon>
        <taxon>Magnoliopsida</taxon>
        <taxon>Liliopsida</taxon>
        <taxon>Dioscoreales</taxon>
        <taxon>Dioscoreaceae</taxon>
        <taxon>Dioscorea</taxon>
    </lineage>
</organism>
<reference evidence="4" key="1">
    <citation type="submission" date="2025-08" db="UniProtKB">
        <authorList>
            <consortium name="RefSeq"/>
        </authorList>
    </citation>
    <scope>IDENTIFICATION</scope>
</reference>
<sequence length="520" mass="56934">MGSCGTPHLTASQALPPPSRHLVFPPNPTKSPTLSLLNTATLPSHLPQLHARLIKTNTFHNNFYLSKLLSLYIHHNLLDDALLLLHRAKKPNALVWNTLLKAYSDHGLFSDALLLFRLMLQSGVRPDCYTFPFLLKACEVICVGCSIHALVLKLGLEANLHAENSLLGFYSRCCCVDDAQKVFDEMAERDVVSYTALVSGYSKVGDVKSAMEIFDLMPERDVVSWGAMISGFAQNGFPEEALCLFQEMQAVGVPISEVALVSSISACASLGLRSLGLWLHAFIIRRGIAIGVFTGTALVDMYGKCGDLGCASQVFQSMNEKSVATWNSMIGGLAMNGSVTKALSLIEEMVGRGIEPNEVTLSNVLSACRHGGLVNEGRHYFDKWSREYGILLNLDHYGCMVDLLGRSGCLDEAYRLIQSMPMEPNEVIWGALLGACKIHGNLILAEEALKRLVELDPANGGNYVLLSNMYAELGRWKDVERVRAMMRDETVVKTRGCSSIDLDSVAHEFSAGEESYPGVL</sequence>
<evidence type="ECO:0000256" key="2">
    <source>
        <dbReference type="PROSITE-ProRule" id="PRU00708"/>
    </source>
</evidence>
<dbReference type="Pfam" id="PF13041">
    <property type="entry name" value="PPR_2"/>
    <property type="match status" value="2"/>
</dbReference>
<dbReference type="PANTHER" id="PTHR47926">
    <property type="entry name" value="PENTATRICOPEPTIDE REPEAT-CONTAINING PROTEIN"/>
    <property type="match status" value="1"/>
</dbReference>